<comment type="caution">
    <text evidence="6">The sequence shown here is derived from an EMBL/GenBank/DDBJ whole genome shotgun (WGS) entry which is preliminary data.</text>
</comment>
<dbReference type="InterPro" id="IPR001647">
    <property type="entry name" value="HTH_TetR"/>
</dbReference>
<dbReference type="FunFam" id="1.10.10.60:FF:000141">
    <property type="entry name" value="TetR family transcriptional regulator"/>
    <property type="match status" value="1"/>
</dbReference>
<proteinExistence type="predicted"/>
<dbReference type="PROSITE" id="PS50977">
    <property type="entry name" value="HTH_TETR_2"/>
    <property type="match status" value="1"/>
</dbReference>
<evidence type="ECO:0000259" key="5">
    <source>
        <dbReference type="PROSITE" id="PS50977"/>
    </source>
</evidence>
<dbReference type="InterPro" id="IPR039536">
    <property type="entry name" value="TetR_C_Proteobacteria"/>
</dbReference>
<keyword evidence="3" id="KW-0804">Transcription</keyword>
<dbReference type="EMBL" id="CAJQUM010000001">
    <property type="protein sequence ID" value="CAG4884707.1"/>
    <property type="molecule type" value="Genomic_DNA"/>
</dbReference>
<protein>
    <submittedName>
        <fullName evidence="6">TetR family transcriptional regulator</fullName>
    </submittedName>
</protein>
<dbReference type="PANTHER" id="PTHR30055">
    <property type="entry name" value="HTH-TYPE TRANSCRIPTIONAL REGULATOR RUTR"/>
    <property type="match status" value="1"/>
</dbReference>
<dbReference type="Gene3D" id="1.10.357.10">
    <property type="entry name" value="Tetracycline Repressor, domain 2"/>
    <property type="match status" value="1"/>
</dbReference>
<dbReference type="SUPFAM" id="SSF46689">
    <property type="entry name" value="Homeodomain-like"/>
    <property type="match status" value="1"/>
</dbReference>
<dbReference type="RefSeq" id="WP_220636529.1">
    <property type="nucleotide sequence ID" value="NZ_CAJQUM010000001.1"/>
</dbReference>
<dbReference type="PANTHER" id="PTHR30055:SF223">
    <property type="entry name" value="HTH-TYPE TRANSCRIPTIONAL REGULATOR UIDR"/>
    <property type="match status" value="1"/>
</dbReference>
<dbReference type="GO" id="GO:0000976">
    <property type="term" value="F:transcription cis-regulatory region binding"/>
    <property type="evidence" value="ECO:0007669"/>
    <property type="project" value="TreeGrafter"/>
</dbReference>
<evidence type="ECO:0000256" key="3">
    <source>
        <dbReference type="ARBA" id="ARBA00023163"/>
    </source>
</evidence>
<keyword evidence="7" id="KW-1185">Reference proteome</keyword>
<dbReference type="InterPro" id="IPR050109">
    <property type="entry name" value="HTH-type_TetR-like_transc_reg"/>
</dbReference>
<sequence length="214" mass="23416">MSSASKTSSPRHRRKEARPGELLAAALDLFVEKGFAATRLEDVAARAGVSKGTLYLYFDSKVSLLKAVVENGMVPVLDRGEDIIANFNGSTADLLCQILLLWWSRVGESKLSGLCKLMVAEASNFPEIATHFYNTVIVRGEALVRRALEIGIARGEFRPVDVEVATYSIFAPALELNLWRHSFADSCGQRGDPEPYLRTHLDIVLNGLLAKAPA</sequence>
<evidence type="ECO:0000256" key="4">
    <source>
        <dbReference type="PROSITE-ProRule" id="PRU00335"/>
    </source>
</evidence>
<feature type="DNA-binding region" description="H-T-H motif" evidence="4">
    <location>
        <begin position="39"/>
        <end position="58"/>
    </location>
</feature>
<evidence type="ECO:0000256" key="2">
    <source>
        <dbReference type="ARBA" id="ARBA00023125"/>
    </source>
</evidence>
<evidence type="ECO:0000313" key="7">
    <source>
        <dbReference type="Proteomes" id="UP000742786"/>
    </source>
</evidence>
<accession>A0A916J527</accession>
<feature type="domain" description="HTH tetR-type" evidence="5">
    <location>
        <begin position="16"/>
        <end position="76"/>
    </location>
</feature>
<reference evidence="6" key="1">
    <citation type="submission" date="2021-04" db="EMBL/GenBank/DDBJ databases">
        <authorList>
            <person name="Hornung B."/>
        </authorList>
    </citation>
    <scope>NUCLEOTIDE SEQUENCE</scope>
    <source>
        <strain evidence="6">G5G6</strain>
    </source>
</reference>
<dbReference type="AlphaFoldDB" id="A0A916J527"/>
<dbReference type="SUPFAM" id="SSF48498">
    <property type="entry name" value="Tetracyclin repressor-like, C-terminal domain"/>
    <property type="match status" value="1"/>
</dbReference>
<evidence type="ECO:0000313" key="6">
    <source>
        <dbReference type="EMBL" id="CAG4884707.1"/>
    </source>
</evidence>
<keyword evidence="1" id="KW-0805">Transcription regulation</keyword>
<dbReference type="Proteomes" id="UP000742786">
    <property type="component" value="Unassembled WGS sequence"/>
</dbReference>
<name>A0A916J527_9PROT</name>
<keyword evidence="2 4" id="KW-0238">DNA-binding</keyword>
<dbReference type="PRINTS" id="PR00455">
    <property type="entry name" value="HTHTETR"/>
</dbReference>
<dbReference type="Pfam" id="PF14246">
    <property type="entry name" value="TetR_C_7"/>
    <property type="match status" value="1"/>
</dbReference>
<gene>
    <name evidence="6" type="ORF">GTOL_12590</name>
</gene>
<dbReference type="GO" id="GO:0003700">
    <property type="term" value="F:DNA-binding transcription factor activity"/>
    <property type="evidence" value="ECO:0007669"/>
    <property type="project" value="TreeGrafter"/>
</dbReference>
<dbReference type="InterPro" id="IPR009057">
    <property type="entry name" value="Homeodomain-like_sf"/>
</dbReference>
<dbReference type="InterPro" id="IPR036271">
    <property type="entry name" value="Tet_transcr_reg_TetR-rel_C_sf"/>
</dbReference>
<dbReference type="Pfam" id="PF00440">
    <property type="entry name" value="TetR_N"/>
    <property type="match status" value="1"/>
</dbReference>
<evidence type="ECO:0000256" key="1">
    <source>
        <dbReference type="ARBA" id="ARBA00023015"/>
    </source>
</evidence>
<organism evidence="6 7">
    <name type="scientific">Georgfuchsia toluolica</name>
    <dbReference type="NCBI Taxonomy" id="424218"/>
    <lineage>
        <taxon>Bacteria</taxon>
        <taxon>Pseudomonadati</taxon>
        <taxon>Pseudomonadota</taxon>
        <taxon>Betaproteobacteria</taxon>
        <taxon>Nitrosomonadales</taxon>
        <taxon>Sterolibacteriaceae</taxon>
        <taxon>Georgfuchsia</taxon>
    </lineage>
</organism>